<dbReference type="InterPro" id="IPR057216">
    <property type="entry name" value="DUF7894"/>
</dbReference>
<reference evidence="2 3" key="1">
    <citation type="submission" date="2019-12" db="EMBL/GenBank/DDBJ databases">
        <authorList>
            <person name="Alioto T."/>
            <person name="Alioto T."/>
            <person name="Gomez Garrido J."/>
        </authorList>
    </citation>
    <scope>NUCLEOTIDE SEQUENCE [LARGE SCALE GENOMIC DNA]</scope>
</reference>
<evidence type="ECO:0000313" key="2">
    <source>
        <dbReference type="EMBL" id="CAA3014241.1"/>
    </source>
</evidence>
<organism evidence="2 3">
    <name type="scientific">Olea europaea subsp. europaea</name>
    <dbReference type="NCBI Taxonomy" id="158383"/>
    <lineage>
        <taxon>Eukaryota</taxon>
        <taxon>Viridiplantae</taxon>
        <taxon>Streptophyta</taxon>
        <taxon>Embryophyta</taxon>
        <taxon>Tracheophyta</taxon>
        <taxon>Spermatophyta</taxon>
        <taxon>Magnoliopsida</taxon>
        <taxon>eudicotyledons</taxon>
        <taxon>Gunneridae</taxon>
        <taxon>Pentapetalae</taxon>
        <taxon>asterids</taxon>
        <taxon>lamiids</taxon>
        <taxon>Lamiales</taxon>
        <taxon>Oleaceae</taxon>
        <taxon>Oleeae</taxon>
        <taxon>Olea</taxon>
    </lineage>
</organism>
<evidence type="ECO:0000313" key="3">
    <source>
        <dbReference type="Proteomes" id="UP000594638"/>
    </source>
</evidence>
<dbReference type="Pfam" id="PF25428">
    <property type="entry name" value="DUF7894"/>
    <property type="match status" value="1"/>
</dbReference>
<gene>
    <name evidence="2" type="ORF">OLEA9_A065762</name>
</gene>
<proteinExistence type="predicted"/>
<feature type="domain" description="DUF7894" evidence="1">
    <location>
        <begin position="1"/>
        <end position="241"/>
    </location>
</feature>
<dbReference type="PANTHER" id="PTHR37221">
    <property type="entry name" value="OS02G0582400 PROTEIN"/>
    <property type="match status" value="1"/>
</dbReference>
<accession>A0A8S0U931</accession>
<dbReference type="Proteomes" id="UP000594638">
    <property type="component" value="Unassembled WGS sequence"/>
</dbReference>
<evidence type="ECO:0000259" key="1">
    <source>
        <dbReference type="Pfam" id="PF25428"/>
    </source>
</evidence>
<dbReference type="PANTHER" id="PTHR37221:SF1">
    <property type="entry name" value="OS02G0582400 PROTEIN"/>
    <property type="match status" value="1"/>
</dbReference>
<comment type="caution">
    <text evidence="2">The sequence shown here is derived from an EMBL/GenBank/DDBJ whole genome shotgun (WGS) entry which is preliminary data.</text>
</comment>
<dbReference type="Gramene" id="OE9A065762T1">
    <property type="protein sequence ID" value="OE9A065762C1"/>
    <property type="gene ID" value="OE9A065762"/>
</dbReference>
<sequence length="241" mass="26727">MKVAPKVILLFDDADGLGSAFYGALQPNLGSNLKILNNSFELSLERYGVKDRKASGQILHFLNANGLYEVSILLLQNYEPPILACALNEVLMSLAGVDFSTMPTLVVPFVVPESKLKLENRYLVTSEEYSVYGIKLGPTTDVTQDLSSTLQKPPPSMKINHENLACLLHLANVIKLPTLVLIGRSSQHLLHKTNKEELEVIYAIGERLASISSLNFAKEKMAWKPTETTRDAEEPWRALYG</sequence>
<dbReference type="EMBL" id="CACTIH010007474">
    <property type="protein sequence ID" value="CAA3014241.1"/>
    <property type="molecule type" value="Genomic_DNA"/>
</dbReference>
<dbReference type="OrthoDB" id="1927925at2759"/>
<dbReference type="AlphaFoldDB" id="A0A8S0U931"/>
<protein>
    <recommendedName>
        <fullName evidence="1">DUF7894 domain-containing protein</fullName>
    </recommendedName>
</protein>
<name>A0A8S0U931_OLEEU</name>
<keyword evidence="3" id="KW-1185">Reference proteome</keyword>